<dbReference type="AlphaFoldDB" id="A0A4Q9MNR9"/>
<proteinExistence type="predicted"/>
<reference evidence="1" key="1">
    <citation type="submission" date="2019-01" db="EMBL/GenBank/DDBJ databases">
        <title>Draft genome sequences of three monokaryotic isolates of the white-rot basidiomycete fungus Dichomitus squalens.</title>
        <authorList>
            <consortium name="DOE Joint Genome Institute"/>
            <person name="Lopez S.C."/>
            <person name="Andreopoulos B."/>
            <person name="Pangilinan J."/>
            <person name="Lipzen A."/>
            <person name="Riley R."/>
            <person name="Ahrendt S."/>
            <person name="Ng V."/>
            <person name="Barry K."/>
            <person name="Daum C."/>
            <person name="Grigoriev I.V."/>
            <person name="Hilden K.S."/>
            <person name="Makela M.R."/>
            <person name="de Vries R.P."/>
        </authorList>
    </citation>
    <scope>NUCLEOTIDE SEQUENCE [LARGE SCALE GENOMIC DNA]</scope>
    <source>
        <strain evidence="1">OM18370.1</strain>
    </source>
</reference>
<sequence>MVEERVALLTGEGDGRLSTHRTLTSLFRSTNPAKGFRQLLRSFTDQLCRTATCLCGYRQRQPERQGYIPLKILRPDDIPSKILRLKDLPLEILHSIFLDACTDGGKTGCSLSLVSKGIHAASRAARFHSVSLLAPTLVNLYRFLMVYNDACRTAKNAGVGTPRVQHLCLLVDIFSGDGNSVPGVKHAGRDKRNQRHLGRLADLHDRENNAPRGTLAAHLRAVYHAGVVILLNMVAGDLTSLCLYRFPHDPMSPTVVPAFPKLQELWLGGEDTRSPFVFFRDRDDSGPRFPQLRRLHTRVDGHASIWRWCEDAPRLRDVRIVADAKMLLQPEDCSKILNIAVANPWWEVPGRQVKILVRSEKTWRTRLPLSRAVLLMVLRGMLVERSRSLVFVPFYTSQDLDSGERESIENQSRFWGGDRQTGPDELFRRDWLACMAPLQDGRRDGIYVRDFWTRAPEPERRSRIGAAFGKVGSRTKPDYMTPLVIPQT</sequence>
<dbReference type="OrthoDB" id="2758338at2759"/>
<dbReference type="EMBL" id="ML143419">
    <property type="protein sequence ID" value="TBU28777.1"/>
    <property type="molecule type" value="Genomic_DNA"/>
</dbReference>
<dbReference type="Proteomes" id="UP000292957">
    <property type="component" value="Unassembled WGS sequence"/>
</dbReference>
<evidence type="ECO:0000313" key="1">
    <source>
        <dbReference type="EMBL" id="TBU28777.1"/>
    </source>
</evidence>
<accession>A0A4Q9MNR9</accession>
<gene>
    <name evidence="1" type="ORF">BD311DRAFT_865303</name>
</gene>
<protein>
    <submittedName>
        <fullName evidence="1">Uncharacterized protein</fullName>
    </submittedName>
</protein>
<name>A0A4Q9MNR9_9APHY</name>
<organism evidence="1">
    <name type="scientific">Dichomitus squalens</name>
    <dbReference type="NCBI Taxonomy" id="114155"/>
    <lineage>
        <taxon>Eukaryota</taxon>
        <taxon>Fungi</taxon>
        <taxon>Dikarya</taxon>
        <taxon>Basidiomycota</taxon>
        <taxon>Agaricomycotina</taxon>
        <taxon>Agaricomycetes</taxon>
        <taxon>Polyporales</taxon>
        <taxon>Polyporaceae</taxon>
        <taxon>Dichomitus</taxon>
    </lineage>
</organism>